<proteinExistence type="predicted"/>
<dbReference type="GO" id="GO:0006882">
    <property type="term" value="P:intracellular zinc ion homeostasis"/>
    <property type="evidence" value="ECO:0007669"/>
    <property type="project" value="TreeGrafter"/>
</dbReference>
<dbReference type="EMBL" id="CAAALY010254719">
    <property type="protein sequence ID" value="VEL37357.1"/>
    <property type="molecule type" value="Genomic_DNA"/>
</dbReference>
<evidence type="ECO:0000313" key="4">
    <source>
        <dbReference type="Proteomes" id="UP000784294"/>
    </source>
</evidence>
<keyword evidence="2" id="KW-0472">Membrane</keyword>
<evidence type="ECO:0000256" key="1">
    <source>
        <dbReference type="ARBA" id="ARBA00022448"/>
    </source>
</evidence>
<keyword evidence="4" id="KW-1185">Reference proteome</keyword>
<keyword evidence="2" id="KW-1133">Transmembrane helix</keyword>
<reference evidence="3" key="1">
    <citation type="submission" date="2018-11" db="EMBL/GenBank/DDBJ databases">
        <authorList>
            <consortium name="Pathogen Informatics"/>
        </authorList>
    </citation>
    <scope>NUCLEOTIDE SEQUENCE</scope>
</reference>
<dbReference type="AlphaFoldDB" id="A0A448XIE6"/>
<dbReference type="PANTHER" id="PTHR16950">
    <property type="entry name" value="ZINC TRANSPORTER SLC39A7 HISTIDINE-RICH MEMBRANE PROTEIN KE4"/>
    <property type="match status" value="1"/>
</dbReference>
<dbReference type="OrthoDB" id="200954at2759"/>
<feature type="transmembrane region" description="Helical" evidence="2">
    <location>
        <begin position="44"/>
        <end position="66"/>
    </location>
</feature>
<dbReference type="Proteomes" id="UP000784294">
    <property type="component" value="Unassembled WGS sequence"/>
</dbReference>
<sequence>MQLTTAIGALVGACLSLLAAGVGLDWLSPEVALFALRFAISPEAVTSTILPFTAGGFLYISLSVILPDLLADTSDLRTNEDTHSNRIHAGQTGILNAFFHSSMEVLALCGGIALTSLAEFFH</sequence>
<keyword evidence="1" id="KW-0813">Transport</keyword>
<evidence type="ECO:0000256" key="2">
    <source>
        <dbReference type="SAM" id="Phobius"/>
    </source>
</evidence>
<accession>A0A448XIE6</accession>
<name>A0A448XIE6_9PLAT</name>
<protein>
    <submittedName>
        <fullName evidence="3">Uncharacterized protein</fullName>
    </submittedName>
</protein>
<keyword evidence="2" id="KW-0812">Transmembrane</keyword>
<organism evidence="3 4">
    <name type="scientific">Protopolystoma xenopodis</name>
    <dbReference type="NCBI Taxonomy" id="117903"/>
    <lineage>
        <taxon>Eukaryota</taxon>
        <taxon>Metazoa</taxon>
        <taxon>Spiralia</taxon>
        <taxon>Lophotrochozoa</taxon>
        <taxon>Platyhelminthes</taxon>
        <taxon>Monogenea</taxon>
        <taxon>Polyopisthocotylea</taxon>
        <taxon>Polystomatidea</taxon>
        <taxon>Polystomatidae</taxon>
        <taxon>Protopolystoma</taxon>
    </lineage>
</organism>
<evidence type="ECO:0000313" key="3">
    <source>
        <dbReference type="EMBL" id="VEL37357.1"/>
    </source>
</evidence>
<comment type="caution">
    <text evidence="3">The sequence shown here is derived from an EMBL/GenBank/DDBJ whole genome shotgun (WGS) entry which is preliminary data.</text>
</comment>
<dbReference type="GO" id="GO:0005385">
    <property type="term" value="F:zinc ion transmembrane transporter activity"/>
    <property type="evidence" value="ECO:0007669"/>
    <property type="project" value="TreeGrafter"/>
</dbReference>
<gene>
    <name evidence="3" type="ORF">PXEA_LOCUS30797</name>
</gene>
<dbReference type="PANTHER" id="PTHR16950:SF25">
    <property type="entry name" value="ZINC TRANSPORTER SLC39A7"/>
    <property type="match status" value="1"/>
</dbReference>